<dbReference type="AlphaFoldDB" id="A0A833PR39"/>
<feature type="compositionally biased region" description="Basic and acidic residues" evidence="1">
    <location>
        <begin position="41"/>
        <end position="65"/>
    </location>
</feature>
<protein>
    <submittedName>
        <fullName evidence="2">Uncharacterized protein</fullName>
    </submittedName>
</protein>
<organism evidence="2 3">
    <name type="scientific">Burkholderia lata (strain ATCC 17760 / DSM 23089 / LMG 22485 / NCIMB 9086 / R18194 / 383)</name>
    <dbReference type="NCBI Taxonomy" id="482957"/>
    <lineage>
        <taxon>Bacteria</taxon>
        <taxon>Pseudomonadati</taxon>
        <taxon>Pseudomonadota</taxon>
        <taxon>Betaproteobacteria</taxon>
        <taxon>Burkholderiales</taxon>
        <taxon>Burkholderiaceae</taxon>
        <taxon>Burkholderia</taxon>
        <taxon>Burkholderia cepacia complex</taxon>
    </lineage>
</organism>
<accession>A0A833PR39</accession>
<reference evidence="3" key="1">
    <citation type="journal article" date="2020" name="MBio">
        <title>Horizontal gene transfer to a defensive symbiont with a reduced genome amongst a multipartite beetle microbiome.</title>
        <authorList>
            <person name="Waterworth S.C."/>
            <person name="Florez L.V."/>
            <person name="Rees E.R."/>
            <person name="Hertweck C."/>
            <person name="Kaltenpoth M."/>
            <person name="Kwan J.C."/>
        </authorList>
    </citation>
    <scope>NUCLEOTIDE SEQUENCE [LARGE SCALE GENOMIC DNA]</scope>
</reference>
<gene>
    <name evidence="2" type="ORF">GAK33_05798</name>
</gene>
<feature type="region of interest" description="Disordered" evidence="1">
    <location>
        <begin position="37"/>
        <end position="65"/>
    </location>
</feature>
<sequence>MMAWVLIAVSSYVRTCSPTLAQGSAFFRTLPCVPVAGRQRKRDDDRDGASAPGERIDDKQAHSRDEALRQGDDILASHLLASPDDVWVDATTPPAAARSIPPKG</sequence>
<dbReference type="EMBL" id="WNDV01000024">
    <property type="protein sequence ID" value="KAF1034212.1"/>
    <property type="molecule type" value="Genomic_DNA"/>
</dbReference>
<evidence type="ECO:0000313" key="3">
    <source>
        <dbReference type="Proteomes" id="UP000467522"/>
    </source>
</evidence>
<comment type="caution">
    <text evidence="2">The sequence shown here is derived from an EMBL/GenBank/DDBJ whole genome shotgun (WGS) entry which is preliminary data.</text>
</comment>
<evidence type="ECO:0000256" key="1">
    <source>
        <dbReference type="SAM" id="MobiDB-lite"/>
    </source>
</evidence>
<proteinExistence type="predicted"/>
<name>A0A833PR39_BURL3</name>
<evidence type="ECO:0000313" key="2">
    <source>
        <dbReference type="EMBL" id="KAF1034212.1"/>
    </source>
</evidence>
<dbReference type="Proteomes" id="UP000467522">
    <property type="component" value="Unassembled WGS sequence"/>
</dbReference>